<name>A0A919ABN7_9ACTN</name>
<dbReference type="EMBL" id="BNBT01000191">
    <property type="protein sequence ID" value="GHE93848.1"/>
    <property type="molecule type" value="Genomic_DNA"/>
</dbReference>
<protein>
    <submittedName>
        <fullName evidence="1">Uncharacterized protein</fullName>
    </submittedName>
</protein>
<evidence type="ECO:0000313" key="2">
    <source>
        <dbReference type="Proteomes" id="UP000608024"/>
    </source>
</evidence>
<organism evidence="1 2">
    <name type="scientific">Streptomyces longispororuber</name>
    <dbReference type="NCBI Taxonomy" id="68230"/>
    <lineage>
        <taxon>Bacteria</taxon>
        <taxon>Bacillati</taxon>
        <taxon>Actinomycetota</taxon>
        <taxon>Actinomycetes</taxon>
        <taxon>Kitasatosporales</taxon>
        <taxon>Streptomycetaceae</taxon>
        <taxon>Streptomyces</taxon>
    </lineage>
</organism>
<evidence type="ECO:0000313" key="1">
    <source>
        <dbReference type="EMBL" id="GHE93848.1"/>
    </source>
</evidence>
<keyword evidence="2" id="KW-1185">Reference proteome</keyword>
<reference evidence="1" key="1">
    <citation type="journal article" date="2014" name="Int. J. Syst. Evol. Microbiol.">
        <title>Complete genome sequence of Corynebacterium casei LMG S-19264T (=DSM 44701T), isolated from a smear-ripened cheese.</title>
        <authorList>
            <consortium name="US DOE Joint Genome Institute (JGI-PGF)"/>
            <person name="Walter F."/>
            <person name="Albersmeier A."/>
            <person name="Kalinowski J."/>
            <person name="Ruckert C."/>
        </authorList>
    </citation>
    <scope>NUCLEOTIDE SEQUENCE</scope>
    <source>
        <strain evidence="1">JCM 4784</strain>
    </source>
</reference>
<dbReference type="RefSeq" id="WP_268257380.1">
    <property type="nucleotide sequence ID" value="NZ_BNBT01000191.1"/>
</dbReference>
<dbReference type="Proteomes" id="UP000608024">
    <property type="component" value="Unassembled WGS sequence"/>
</dbReference>
<gene>
    <name evidence="1" type="ORF">GCM10018785_69440</name>
</gene>
<accession>A0A919ABN7</accession>
<proteinExistence type="predicted"/>
<comment type="caution">
    <text evidence="1">The sequence shown here is derived from an EMBL/GenBank/DDBJ whole genome shotgun (WGS) entry which is preliminary data.</text>
</comment>
<dbReference type="AlphaFoldDB" id="A0A919ABN7"/>
<sequence>MNGEQEYSRLFHHIPPTAPPLRLAGADDDALVEAEPHIVRGID</sequence>
<reference evidence="1" key="2">
    <citation type="submission" date="2020-09" db="EMBL/GenBank/DDBJ databases">
        <authorList>
            <person name="Sun Q."/>
            <person name="Ohkuma M."/>
        </authorList>
    </citation>
    <scope>NUCLEOTIDE SEQUENCE</scope>
    <source>
        <strain evidence="1">JCM 4784</strain>
    </source>
</reference>